<proteinExistence type="inferred from homology"/>
<evidence type="ECO:0000256" key="6">
    <source>
        <dbReference type="ARBA" id="ARBA00022679"/>
    </source>
</evidence>
<evidence type="ECO:0000256" key="5">
    <source>
        <dbReference type="ARBA" id="ARBA00022676"/>
    </source>
</evidence>
<dbReference type="SUPFAM" id="SSF51445">
    <property type="entry name" value="(Trans)glycosidases"/>
    <property type="match status" value="1"/>
</dbReference>
<dbReference type="OrthoDB" id="9763489at2"/>
<evidence type="ECO:0000313" key="13">
    <source>
        <dbReference type="Proteomes" id="UP000281128"/>
    </source>
</evidence>
<dbReference type="InterPro" id="IPR017853">
    <property type="entry name" value="GH"/>
</dbReference>
<comment type="caution">
    <text evidence="12">The sequence shown here is derived from an EMBL/GenBank/DDBJ whole genome shotgun (WGS) entry which is preliminary data.</text>
</comment>
<evidence type="ECO:0000256" key="2">
    <source>
        <dbReference type="ARBA" id="ARBA00005684"/>
    </source>
</evidence>
<evidence type="ECO:0000256" key="10">
    <source>
        <dbReference type="RuleBase" id="RU361207"/>
    </source>
</evidence>
<dbReference type="GO" id="GO:0004134">
    <property type="term" value="F:4-alpha-glucanotransferase activity"/>
    <property type="evidence" value="ECO:0007669"/>
    <property type="project" value="UniProtKB-EC"/>
</dbReference>
<evidence type="ECO:0000256" key="7">
    <source>
        <dbReference type="ARBA" id="ARBA00023277"/>
    </source>
</evidence>
<evidence type="ECO:0000256" key="11">
    <source>
        <dbReference type="SAM" id="MobiDB-lite"/>
    </source>
</evidence>
<dbReference type="Gene3D" id="3.20.20.80">
    <property type="entry name" value="Glycosidases"/>
    <property type="match status" value="1"/>
</dbReference>
<sequence length="614" mass="67246">MTHDLDRLSRAHGIPPTYTDAHGDRRAVPAATRRAMLRALGVDPERDAPDDGVPERRMRAPDDARCFTPAGLRDAPAWGIFCQLYELRSGRNWGIGDFRDLGDLAGIAARAGADFVGVNPLHALFLAAPERCSPFAPSNRAFLNPLYIAVDDVPGAGDAPPDLHDLRAASEVDYPRVAALKLGALREIFDCAPFADEAARADHDSFRAERGDALDRHATFEALSHHMTAEGRGAGWRGWPAPLRQPDGAPVRDFARAHADEVAFHVWLQWLADRQLATAQRRAREAGMRVGLYLDLAVGEAPDGSAGWGGDVMLRGLRIGAPPDLFQTQGQDWGLAAPSPEALEARDFAPFRDMIRAQLSHAGALRIDHAMLLWQLFLIPDGMSAIEGGYLRYPMPQMLRALAEESHAARAIIVGEDLGSVPRGFRGVMRDAAILSYRLLYFEQGKRGFTPPRRYPACALACLSTHDLPTLADWWQGRDIDDRERFGLVDAETSAQHRTQREDERRDLLAGLSLAGELSEADRRTAAGSAELPEPVMLAAHAFLAQTPSLLMAARLADIAGPQAPTNIPGTTDEYPNWRKRSPTPIEALEDHPRFAALAARLSRIRRRPSTSPA</sequence>
<dbReference type="AlphaFoldDB" id="A0A3A8AUP5"/>
<evidence type="ECO:0000313" key="12">
    <source>
        <dbReference type="EMBL" id="RKF12629.1"/>
    </source>
</evidence>
<evidence type="ECO:0000256" key="1">
    <source>
        <dbReference type="ARBA" id="ARBA00000439"/>
    </source>
</evidence>
<dbReference type="PANTHER" id="PTHR32438:SF5">
    <property type="entry name" value="4-ALPHA-GLUCANOTRANSFERASE DPE1, CHLOROPLASTIC_AMYLOPLASTIC"/>
    <property type="match status" value="1"/>
</dbReference>
<dbReference type="Proteomes" id="UP000281128">
    <property type="component" value="Unassembled WGS sequence"/>
</dbReference>
<accession>A0A3A8AUP5</accession>
<dbReference type="GO" id="GO:0005975">
    <property type="term" value="P:carbohydrate metabolic process"/>
    <property type="evidence" value="ECO:0007669"/>
    <property type="project" value="InterPro"/>
</dbReference>
<evidence type="ECO:0000256" key="3">
    <source>
        <dbReference type="ARBA" id="ARBA00012560"/>
    </source>
</evidence>
<evidence type="ECO:0000256" key="9">
    <source>
        <dbReference type="ARBA" id="ARBA00031501"/>
    </source>
</evidence>
<organism evidence="12 13">
    <name type="scientific">Roseovarius spongiae</name>
    <dbReference type="NCBI Taxonomy" id="2320272"/>
    <lineage>
        <taxon>Bacteria</taxon>
        <taxon>Pseudomonadati</taxon>
        <taxon>Pseudomonadota</taxon>
        <taxon>Alphaproteobacteria</taxon>
        <taxon>Rhodobacterales</taxon>
        <taxon>Roseobacteraceae</taxon>
        <taxon>Roseovarius</taxon>
    </lineage>
</organism>
<gene>
    <name evidence="12" type="primary">malQ</name>
    <name evidence="12" type="ORF">D6850_16850</name>
</gene>
<dbReference type="RefSeq" id="WP_121168781.1">
    <property type="nucleotide sequence ID" value="NZ_RAPE01000006.1"/>
</dbReference>
<evidence type="ECO:0000256" key="4">
    <source>
        <dbReference type="ARBA" id="ARBA00020295"/>
    </source>
</evidence>
<reference evidence="12 13" key="1">
    <citation type="submission" date="2018-09" db="EMBL/GenBank/DDBJ databases">
        <title>Roseovarius spongiae sp. nov., isolated from a marine sponge.</title>
        <authorList>
            <person name="Zhuang L."/>
            <person name="Luo L."/>
        </authorList>
    </citation>
    <scope>NUCLEOTIDE SEQUENCE [LARGE SCALE GENOMIC DNA]</scope>
    <source>
        <strain evidence="12 13">HN-E21</strain>
    </source>
</reference>
<keyword evidence="6 10" id="KW-0808">Transferase</keyword>
<dbReference type="InterPro" id="IPR003385">
    <property type="entry name" value="Glyco_hydro_77"/>
</dbReference>
<dbReference type="Pfam" id="PF02446">
    <property type="entry name" value="Glyco_hydro_77"/>
    <property type="match status" value="1"/>
</dbReference>
<dbReference type="PANTHER" id="PTHR32438">
    <property type="entry name" value="4-ALPHA-GLUCANOTRANSFERASE DPE1, CHLOROPLASTIC/AMYLOPLASTIC"/>
    <property type="match status" value="1"/>
</dbReference>
<name>A0A3A8AUP5_9RHOB</name>
<keyword evidence="7 10" id="KW-0119">Carbohydrate metabolism</keyword>
<evidence type="ECO:0000256" key="8">
    <source>
        <dbReference type="ARBA" id="ARBA00031423"/>
    </source>
</evidence>
<comment type="similarity">
    <text evidence="2 10">Belongs to the disproportionating enzyme family.</text>
</comment>
<protein>
    <recommendedName>
        <fullName evidence="4 10">4-alpha-glucanotransferase</fullName>
        <ecNumber evidence="3 10">2.4.1.25</ecNumber>
    </recommendedName>
    <alternativeName>
        <fullName evidence="8 10">Amylomaltase</fullName>
    </alternativeName>
    <alternativeName>
        <fullName evidence="9 10">Disproportionating enzyme</fullName>
    </alternativeName>
</protein>
<dbReference type="EC" id="2.4.1.25" evidence="3 10"/>
<feature type="region of interest" description="Disordered" evidence="11">
    <location>
        <begin position="1"/>
        <end position="26"/>
    </location>
</feature>
<comment type="catalytic activity">
    <reaction evidence="1 10">
        <text>Transfers a segment of a (1-&gt;4)-alpha-D-glucan to a new position in an acceptor, which may be glucose or a (1-&gt;4)-alpha-D-glucan.</text>
        <dbReference type="EC" id="2.4.1.25"/>
    </reaction>
</comment>
<dbReference type="NCBIfam" id="TIGR00217">
    <property type="entry name" value="malQ"/>
    <property type="match status" value="1"/>
</dbReference>
<dbReference type="EMBL" id="RAPE01000006">
    <property type="protein sequence ID" value="RKF12629.1"/>
    <property type="molecule type" value="Genomic_DNA"/>
</dbReference>
<feature type="region of interest" description="Disordered" evidence="11">
    <location>
        <begin position="563"/>
        <end position="588"/>
    </location>
</feature>
<keyword evidence="5 10" id="KW-0328">Glycosyltransferase</keyword>
<keyword evidence="13" id="KW-1185">Reference proteome</keyword>